<name>A0A0R2NT73_9LACO</name>
<evidence type="ECO:0000313" key="4">
    <source>
        <dbReference type="Proteomes" id="UP000050920"/>
    </source>
</evidence>
<accession>A0A0R2NT73</accession>
<dbReference type="GO" id="GO:0003700">
    <property type="term" value="F:DNA-binding transcription factor activity"/>
    <property type="evidence" value="ECO:0007669"/>
    <property type="project" value="InterPro"/>
</dbReference>
<feature type="domain" description="HTH merR-type" evidence="2">
    <location>
        <begin position="1"/>
        <end position="70"/>
    </location>
</feature>
<organism evidence="3 4">
    <name type="scientific">Lactiplantibacillus fabifermentans DSM 21115</name>
    <dbReference type="NCBI Taxonomy" id="1413187"/>
    <lineage>
        <taxon>Bacteria</taxon>
        <taxon>Bacillati</taxon>
        <taxon>Bacillota</taxon>
        <taxon>Bacilli</taxon>
        <taxon>Lactobacillales</taxon>
        <taxon>Lactobacillaceae</taxon>
        <taxon>Lactiplantibacillus</taxon>
    </lineage>
</organism>
<gene>
    <name evidence="3" type="ORF">DY78_GL001902</name>
</gene>
<reference evidence="3 4" key="1">
    <citation type="journal article" date="2015" name="Genome Announc.">
        <title>Expanding the biotechnology potential of lactobacilli through comparative genomics of 213 strains and associated genera.</title>
        <authorList>
            <person name="Sun Z."/>
            <person name="Harris H.M."/>
            <person name="McCann A."/>
            <person name="Guo C."/>
            <person name="Argimon S."/>
            <person name="Zhang W."/>
            <person name="Yang X."/>
            <person name="Jeffery I.B."/>
            <person name="Cooney J.C."/>
            <person name="Kagawa T.F."/>
            <person name="Liu W."/>
            <person name="Song Y."/>
            <person name="Salvetti E."/>
            <person name="Wrobel A."/>
            <person name="Rasinkangas P."/>
            <person name="Parkhill J."/>
            <person name="Rea M.C."/>
            <person name="O'Sullivan O."/>
            <person name="Ritari J."/>
            <person name="Douillard F.P."/>
            <person name="Paul Ross R."/>
            <person name="Yang R."/>
            <person name="Briner A.E."/>
            <person name="Felis G.E."/>
            <person name="de Vos W.M."/>
            <person name="Barrangou R."/>
            <person name="Klaenhammer T.R."/>
            <person name="Caufield P.W."/>
            <person name="Cui Y."/>
            <person name="Zhang H."/>
            <person name="O'Toole P.W."/>
        </authorList>
    </citation>
    <scope>NUCLEOTIDE SEQUENCE [LARGE SCALE GENOMIC DNA]</scope>
    <source>
        <strain evidence="3 4">DSM 21115</strain>
    </source>
</reference>
<dbReference type="SUPFAM" id="SSF46955">
    <property type="entry name" value="Putative DNA-binding domain"/>
    <property type="match status" value="1"/>
</dbReference>
<dbReference type="PROSITE" id="PS50937">
    <property type="entry name" value="HTH_MERR_2"/>
    <property type="match status" value="1"/>
</dbReference>
<dbReference type="PANTHER" id="PTHR30204">
    <property type="entry name" value="REDOX-CYCLING DRUG-SENSING TRANSCRIPTIONAL ACTIVATOR SOXR"/>
    <property type="match status" value="1"/>
</dbReference>
<dbReference type="InterPro" id="IPR047057">
    <property type="entry name" value="MerR_fam"/>
</dbReference>
<dbReference type="AlphaFoldDB" id="A0A0R2NT73"/>
<dbReference type="RefSeq" id="WP_024624716.1">
    <property type="nucleotide sequence ID" value="NZ_AYGX02000029.1"/>
</dbReference>
<dbReference type="Proteomes" id="UP000050920">
    <property type="component" value="Unassembled WGS sequence"/>
</dbReference>
<protein>
    <submittedName>
        <fullName evidence="3">Transcriptional regulator</fullName>
    </submittedName>
</protein>
<evidence type="ECO:0000259" key="2">
    <source>
        <dbReference type="PROSITE" id="PS50937"/>
    </source>
</evidence>
<dbReference type="GO" id="GO:0003677">
    <property type="term" value="F:DNA binding"/>
    <property type="evidence" value="ECO:0007669"/>
    <property type="project" value="UniProtKB-KW"/>
</dbReference>
<dbReference type="EMBL" id="AYGX02000029">
    <property type="protein sequence ID" value="KRO28870.1"/>
    <property type="molecule type" value="Genomic_DNA"/>
</dbReference>
<dbReference type="PANTHER" id="PTHR30204:SF97">
    <property type="entry name" value="MERR FAMILY REGULATORY PROTEIN"/>
    <property type="match status" value="1"/>
</dbReference>
<sequence>MLTIRKFADLAGTTRRTLLFYDEQNLFKPIQVAANGYRCYSYDQLYQLKFILQLRRLGLSIADIKQLAAADQPDALNAQLQPVLAKIQGEIAALTQLKTTLLTRYQSVMPATVPTELATPAILTRPAAKFWCSPQSVGCTDEAISELYRQFYELVGPLKLVDQHESGFLTALVGSDPDAYLTANFRIIKAVTTAPAAQIPVITRPAGRYIVATAANSRASVQRALASIQQTVAKQQLSIADQYWQFNLSEQLTSKAGSAKIAIEYQIIVA</sequence>
<evidence type="ECO:0000313" key="3">
    <source>
        <dbReference type="EMBL" id="KRO28870.1"/>
    </source>
</evidence>
<dbReference type="InterPro" id="IPR009061">
    <property type="entry name" value="DNA-bd_dom_put_sf"/>
</dbReference>
<comment type="caution">
    <text evidence="3">The sequence shown here is derived from an EMBL/GenBank/DDBJ whole genome shotgun (WGS) entry which is preliminary data.</text>
</comment>
<dbReference type="SMART" id="SM00422">
    <property type="entry name" value="HTH_MERR"/>
    <property type="match status" value="1"/>
</dbReference>
<keyword evidence="1" id="KW-0238">DNA-binding</keyword>
<proteinExistence type="predicted"/>
<evidence type="ECO:0000256" key="1">
    <source>
        <dbReference type="ARBA" id="ARBA00023125"/>
    </source>
</evidence>
<dbReference type="Pfam" id="PF13411">
    <property type="entry name" value="MerR_1"/>
    <property type="match status" value="1"/>
</dbReference>
<dbReference type="Gene3D" id="1.10.1660.10">
    <property type="match status" value="1"/>
</dbReference>
<keyword evidence="4" id="KW-1185">Reference proteome</keyword>
<dbReference type="InterPro" id="IPR000551">
    <property type="entry name" value="MerR-type_HTH_dom"/>
</dbReference>